<dbReference type="InterPro" id="IPR027417">
    <property type="entry name" value="P-loop_NTPase"/>
</dbReference>
<dbReference type="InterPro" id="IPR013785">
    <property type="entry name" value="Aldolase_TIM"/>
</dbReference>
<sequence length="390" mass="42405">MAYERMKDKVMEEVKRFFRPEFLNRLDATIVFHALSREEIHQIVDLMMNMVRSELKDKDIDIELTEAAREHLAEKGFDPVLGARPLRRLIQNEVEDKLSDELLGGNIAEGDTAIVDLDEDGNVVVKEHLIGQRVEEIKSTGAVAAMAFTPATTKRYSSLAVEAGADIIVVQSTVTTARHMSRSYTGLIFSELISSLKVPVVVGNCVSYSVATELMETGIDALLVGVGPGAACTTREVTGVGVPQVTATLECAAAREDYFQRTGRYVSVITDGRIRTGGDLCKAMASGGRRHAGHSLRSGHGSPRPRLQLGHGQRPSGVAARHAHQRGHQRHPAAVDARPVHVTNGTQNLVGALRVAMGMCGSYTVRDFHQTEMIVAPAIKTEGKHFQLLG</sequence>
<dbReference type="InterPro" id="IPR019489">
    <property type="entry name" value="Clp_ATPase_C"/>
</dbReference>
<evidence type="ECO:0000313" key="5">
    <source>
        <dbReference type="EMBL" id="CAI8026782.1"/>
    </source>
</evidence>
<dbReference type="SMART" id="SM01240">
    <property type="entry name" value="IMPDH"/>
    <property type="match status" value="1"/>
</dbReference>
<dbReference type="PANTHER" id="PTHR11638">
    <property type="entry name" value="ATP-DEPENDENT CLP PROTEASE"/>
    <property type="match status" value="1"/>
</dbReference>
<dbReference type="InterPro" id="IPR001093">
    <property type="entry name" value="IMP_DH_GMPRt"/>
</dbReference>
<keyword evidence="6" id="KW-1185">Reference proteome</keyword>
<dbReference type="EMBL" id="CASHTH010002234">
    <property type="protein sequence ID" value="CAI8026782.1"/>
    <property type="molecule type" value="Genomic_DNA"/>
</dbReference>
<dbReference type="InterPro" id="IPR050130">
    <property type="entry name" value="ClpA_ClpB"/>
</dbReference>
<dbReference type="GO" id="GO:0005737">
    <property type="term" value="C:cytoplasm"/>
    <property type="evidence" value="ECO:0007669"/>
    <property type="project" value="TreeGrafter"/>
</dbReference>
<feature type="domain" description="Clp ATPase C-terminal" evidence="4">
    <location>
        <begin position="35"/>
        <end position="125"/>
    </location>
</feature>
<reference evidence="5" key="1">
    <citation type="submission" date="2023-03" db="EMBL/GenBank/DDBJ databases">
        <authorList>
            <person name="Steffen K."/>
            <person name="Cardenas P."/>
        </authorList>
    </citation>
    <scope>NUCLEOTIDE SEQUENCE</scope>
</reference>
<feature type="region of interest" description="Disordered" evidence="3">
    <location>
        <begin position="285"/>
        <end position="314"/>
    </location>
</feature>
<accession>A0AA35SCT7</accession>
<gene>
    <name evidence="5" type="ORF">GBAR_LOCUS15347</name>
</gene>
<evidence type="ECO:0000259" key="4">
    <source>
        <dbReference type="SMART" id="SM01086"/>
    </source>
</evidence>
<dbReference type="AlphaFoldDB" id="A0AA35SCT7"/>
<dbReference type="GO" id="GO:0008233">
    <property type="term" value="F:peptidase activity"/>
    <property type="evidence" value="ECO:0007669"/>
    <property type="project" value="UniProtKB-KW"/>
</dbReference>
<evidence type="ECO:0000313" key="6">
    <source>
        <dbReference type="Proteomes" id="UP001174909"/>
    </source>
</evidence>
<protein>
    <submittedName>
        <fullName evidence="5">Probable ATP-dependent Clp protease ATP-binding subunit</fullName>
    </submittedName>
</protein>
<keyword evidence="5" id="KW-0645">Protease</keyword>
<dbReference type="SUPFAM" id="SSF51412">
    <property type="entry name" value="Inosine monophosphate dehydrogenase (IMPDH)"/>
    <property type="match status" value="1"/>
</dbReference>
<name>A0AA35SCT7_GEOBA</name>
<dbReference type="GO" id="GO:0006508">
    <property type="term" value="P:proteolysis"/>
    <property type="evidence" value="ECO:0007669"/>
    <property type="project" value="UniProtKB-KW"/>
</dbReference>
<keyword evidence="5" id="KW-0378">Hydrolase</keyword>
<dbReference type="GO" id="GO:0034605">
    <property type="term" value="P:cellular response to heat"/>
    <property type="evidence" value="ECO:0007669"/>
    <property type="project" value="TreeGrafter"/>
</dbReference>
<comment type="caution">
    <text evidence="5">The sequence shown here is derived from an EMBL/GenBank/DDBJ whole genome shotgun (WGS) entry which is preliminary data.</text>
</comment>
<organism evidence="5 6">
    <name type="scientific">Geodia barretti</name>
    <name type="common">Barrett's horny sponge</name>
    <dbReference type="NCBI Taxonomy" id="519541"/>
    <lineage>
        <taxon>Eukaryota</taxon>
        <taxon>Metazoa</taxon>
        <taxon>Porifera</taxon>
        <taxon>Demospongiae</taxon>
        <taxon>Heteroscleromorpha</taxon>
        <taxon>Tetractinellida</taxon>
        <taxon>Astrophorina</taxon>
        <taxon>Geodiidae</taxon>
        <taxon>Geodia</taxon>
    </lineage>
</organism>
<dbReference type="FunFam" id="1.10.8.60:FF:000017">
    <property type="entry name" value="ATP-dependent chaperone ClpB"/>
    <property type="match status" value="1"/>
</dbReference>
<dbReference type="Proteomes" id="UP001174909">
    <property type="component" value="Unassembled WGS sequence"/>
</dbReference>
<dbReference type="GO" id="GO:0016887">
    <property type="term" value="F:ATP hydrolysis activity"/>
    <property type="evidence" value="ECO:0007669"/>
    <property type="project" value="TreeGrafter"/>
</dbReference>
<dbReference type="Gene3D" id="1.10.8.60">
    <property type="match status" value="1"/>
</dbReference>
<dbReference type="Pfam" id="PF10431">
    <property type="entry name" value="ClpB_D2-small"/>
    <property type="match status" value="1"/>
</dbReference>
<dbReference type="SUPFAM" id="SSF52540">
    <property type="entry name" value="P-loop containing nucleoside triphosphate hydrolases"/>
    <property type="match status" value="1"/>
</dbReference>
<evidence type="ECO:0000256" key="2">
    <source>
        <dbReference type="ARBA" id="ARBA00022840"/>
    </source>
</evidence>
<keyword evidence="1" id="KW-0547">Nucleotide-binding</keyword>
<dbReference type="Gene3D" id="3.40.50.300">
    <property type="entry name" value="P-loop containing nucleotide triphosphate hydrolases"/>
    <property type="match status" value="1"/>
</dbReference>
<dbReference type="PANTHER" id="PTHR11638:SF18">
    <property type="entry name" value="HEAT SHOCK PROTEIN 104"/>
    <property type="match status" value="1"/>
</dbReference>
<dbReference type="SMART" id="SM01086">
    <property type="entry name" value="ClpB_D2-small"/>
    <property type="match status" value="1"/>
</dbReference>
<dbReference type="GO" id="GO:0005524">
    <property type="term" value="F:ATP binding"/>
    <property type="evidence" value="ECO:0007669"/>
    <property type="project" value="UniProtKB-KW"/>
</dbReference>
<evidence type="ECO:0000256" key="1">
    <source>
        <dbReference type="ARBA" id="ARBA00022741"/>
    </source>
</evidence>
<evidence type="ECO:0000256" key="3">
    <source>
        <dbReference type="SAM" id="MobiDB-lite"/>
    </source>
</evidence>
<dbReference type="Pfam" id="PF00478">
    <property type="entry name" value="IMPDH"/>
    <property type="match status" value="1"/>
</dbReference>
<keyword evidence="2 5" id="KW-0067">ATP-binding</keyword>
<proteinExistence type="predicted"/>
<dbReference type="Gene3D" id="3.20.20.70">
    <property type="entry name" value="Aldolase class I"/>
    <property type="match status" value="1"/>
</dbReference>